<dbReference type="InterPro" id="IPR016040">
    <property type="entry name" value="NAD(P)-bd_dom"/>
</dbReference>
<dbReference type="Proteomes" id="UP001073227">
    <property type="component" value="Unassembled WGS sequence"/>
</dbReference>
<sequence length="286" mass="30648">MTTIAVTAASGQLGRAIVRALTARAGAGTVIGLARTPEKAGDLGGEVRKGDYGDRAGLERSLHGVDVVLLVSGMDEPGKRIGQHRNVIEAAKTAGVRKIVYTSVQGPDEGSSFSAVVKSNRQTEQDVRESGLDWVIGRNGIYIEPDIDYIETYKVSGEIANCAGDGKCGYTTRDELAYAYAQMLGSDAHNGHTYNLHGQSLNQAELAECFNQAFGTSLVYRPMSVEEYKQDRIAELGEFIGTVITGIYSGIRDGAFDNPSNYADAAGRPHQTWEDYFSAIRAGAKA</sequence>
<evidence type="ECO:0000313" key="2">
    <source>
        <dbReference type="EMBL" id="MCY0146270.1"/>
    </source>
</evidence>
<evidence type="ECO:0000313" key="3">
    <source>
        <dbReference type="Proteomes" id="UP001073227"/>
    </source>
</evidence>
<dbReference type="InterPro" id="IPR036291">
    <property type="entry name" value="NAD(P)-bd_dom_sf"/>
</dbReference>
<dbReference type="Gene3D" id="3.90.25.10">
    <property type="entry name" value="UDP-galactose 4-epimerase, domain 1"/>
    <property type="match status" value="1"/>
</dbReference>
<dbReference type="PANTHER" id="PTHR47129">
    <property type="entry name" value="QUINONE OXIDOREDUCTASE 2"/>
    <property type="match status" value="1"/>
</dbReference>
<keyword evidence="3" id="KW-1185">Reference proteome</keyword>
<feature type="domain" description="NAD(P)-binding" evidence="1">
    <location>
        <begin position="9"/>
        <end position="148"/>
    </location>
</feature>
<dbReference type="Gene3D" id="3.40.50.720">
    <property type="entry name" value="NAD(P)-binding Rossmann-like Domain"/>
    <property type="match status" value="1"/>
</dbReference>
<organism evidence="2 3">
    <name type="scientific">Hoeflea algicola</name>
    <dbReference type="NCBI Taxonomy" id="2983763"/>
    <lineage>
        <taxon>Bacteria</taxon>
        <taxon>Pseudomonadati</taxon>
        <taxon>Pseudomonadota</taxon>
        <taxon>Alphaproteobacteria</taxon>
        <taxon>Hyphomicrobiales</taxon>
        <taxon>Rhizobiaceae</taxon>
        <taxon>Hoeflea</taxon>
    </lineage>
</organism>
<protein>
    <submittedName>
        <fullName evidence="2">SDR family oxidoreductase</fullName>
    </submittedName>
</protein>
<name>A0ABT3Z3C9_9HYPH</name>
<evidence type="ECO:0000259" key="1">
    <source>
        <dbReference type="Pfam" id="PF13460"/>
    </source>
</evidence>
<dbReference type="InterPro" id="IPR052718">
    <property type="entry name" value="NmrA-type_oxidoreductase"/>
</dbReference>
<proteinExistence type="predicted"/>
<dbReference type="SUPFAM" id="SSF51735">
    <property type="entry name" value="NAD(P)-binding Rossmann-fold domains"/>
    <property type="match status" value="1"/>
</dbReference>
<comment type="caution">
    <text evidence="2">The sequence shown here is derived from an EMBL/GenBank/DDBJ whole genome shotgun (WGS) entry which is preliminary data.</text>
</comment>
<dbReference type="Pfam" id="PF13460">
    <property type="entry name" value="NAD_binding_10"/>
    <property type="match status" value="1"/>
</dbReference>
<dbReference type="PANTHER" id="PTHR47129:SF1">
    <property type="entry name" value="NMRA-LIKE DOMAIN-CONTAINING PROTEIN"/>
    <property type="match status" value="1"/>
</dbReference>
<dbReference type="EMBL" id="JAOVZR010000001">
    <property type="protein sequence ID" value="MCY0146270.1"/>
    <property type="molecule type" value="Genomic_DNA"/>
</dbReference>
<accession>A0ABT3Z3C9</accession>
<dbReference type="CDD" id="cd05269">
    <property type="entry name" value="TMR_SDR_a"/>
    <property type="match status" value="1"/>
</dbReference>
<dbReference type="RefSeq" id="WP_267651950.1">
    <property type="nucleotide sequence ID" value="NZ_JAOVZR010000001.1"/>
</dbReference>
<reference evidence="2" key="1">
    <citation type="submission" date="2022-10" db="EMBL/GenBank/DDBJ databases">
        <title>Hoeflea sp. G2-23, isolated from marine algae.</title>
        <authorList>
            <person name="Kristyanto S."/>
            <person name="Kim J.M."/>
            <person name="Jeon C.O."/>
        </authorList>
    </citation>
    <scope>NUCLEOTIDE SEQUENCE</scope>
    <source>
        <strain evidence="2">G2-23</strain>
    </source>
</reference>
<gene>
    <name evidence="2" type="ORF">OEG84_00690</name>
</gene>